<sequence>MGEMYTKHAKKYADAIENNAYNALYERPSTLALIGDVTNKKVLDLGCGPGTYAELFVKAGAQVTAIDLAEEMVAITRERLGDNVTCYAQDLANGLPKEQDDAFDIVVCPLMLHYLEDLVPLFKEVHRVLKSGGLFVFSTHHPLVDFEENAFNNYFDVELLTEEWNTIGEPVEVSFYRRSFTNLFESLSEGGFVLDKFSEGKPDPEMKTESPETFERLSRRPNFIFIRAKAN</sequence>
<keyword evidence="1 5" id="KW-0489">Methyltransferase</keyword>
<dbReference type="InterPro" id="IPR013216">
    <property type="entry name" value="Methyltransf_11"/>
</dbReference>
<dbReference type="Gene3D" id="3.40.50.150">
    <property type="entry name" value="Vaccinia Virus protein VP39"/>
    <property type="match status" value="1"/>
</dbReference>
<dbReference type="CDD" id="cd02440">
    <property type="entry name" value="AdoMet_MTases"/>
    <property type="match status" value="1"/>
</dbReference>
<dbReference type="PANTHER" id="PTHR43464:SF19">
    <property type="entry name" value="UBIQUINONE BIOSYNTHESIS O-METHYLTRANSFERASE, MITOCHONDRIAL"/>
    <property type="match status" value="1"/>
</dbReference>
<evidence type="ECO:0000256" key="3">
    <source>
        <dbReference type="ARBA" id="ARBA00022691"/>
    </source>
</evidence>
<dbReference type="OrthoDB" id="9791837at2"/>
<evidence type="ECO:0000256" key="1">
    <source>
        <dbReference type="ARBA" id="ARBA00022603"/>
    </source>
</evidence>
<evidence type="ECO:0000313" key="5">
    <source>
        <dbReference type="EMBL" id="GAL21122.1"/>
    </source>
</evidence>
<dbReference type="SUPFAM" id="SSF53335">
    <property type="entry name" value="S-adenosyl-L-methionine-dependent methyltransferases"/>
    <property type="match status" value="1"/>
</dbReference>
<dbReference type="PANTHER" id="PTHR43464">
    <property type="entry name" value="METHYLTRANSFERASE"/>
    <property type="match status" value="1"/>
</dbReference>
<keyword evidence="2 5" id="KW-0808">Transferase</keyword>
<accession>A0A090SP05</accession>
<dbReference type="GO" id="GO:0032259">
    <property type="term" value="P:methylation"/>
    <property type="evidence" value="ECO:0007669"/>
    <property type="project" value="UniProtKB-KW"/>
</dbReference>
<dbReference type="Proteomes" id="UP000029228">
    <property type="component" value="Unassembled WGS sequence"/>
</dbReference>
<organism evidence="5 6">
    <name type="scientific">Vibrio maritimus</name>
    <dbReference type="NCBI Taxonomy" id="990268"/>
    <lineage>
        <taxon>Bacteria</taxon>
        <taxon>Pseudomonadati</taxon>
        <taxon>Pseudomonadota</taxon>
        <taxon>Gammaproteobacteria</taxon>
        <taxon>Vibrionales</taxon>
        <taxon>Vibrionaceae</taxon>
        <taxon>Vibrio</taxon>
    </lineage>
</organism>
<evidence type="ECO:0000259" key="4">
    <source>
        <dbReference type="Pfam" id="PF08241"/>
    </source>
</evidence>
<evidence type="ECO:0000256" key="2">
    <source>
        <dbReference type="ARBA" id="ARBA00022679"/>
    </source>
</evidence>
<feature type="domain" description="Methyltransferase type 11" evidence="4">
    <location>
        <begin position="43"/>
        <end position="137"/>
    </location>
</feature>
<evidence type="ECO:0000313" key="6">
    <source>
        <dbReference type="Proteomes" id="UP000029228"/>
    </source>
</evidence>
<dbReference type="AlphaFoldDB" id="A0A090SP05"/>
<proteinExistence type="predicted"/>
<keyword evidence="3" id="KW-0949">S-adenosyl-L-methionine</keyword>
<dbReference type="EMBL" id="BBMR01000007">
    <property type="protein sequence ID" value="GAL21122.1"/>
    <property type="molecule type" value="Genomic_DNA"/>
</dbReference>
<dbReference type="STRING" id="990268.JCM19235_397"/>
<dbReference type="GO" id="GO:0008757">
    <property type="term" value="F:S-adenosylmethionine-dependent methyltransferase activity"/>
    <property type="evidence" value="ECO:0007669"/>
    <property type="project" value="InterPro"/>
</dbReference>
<name>A0A090SP05_9VIBR</name>
<dbReference type="Pfam" id="PF08241">
    <property type="entry name" value="Methyltransf_11"/>
    <property type="match status" value="1"/>
</dbReference>
<keyword evidence="6" id="KW-1185">Reference proteome</keyword>
<dbReference type="InterPro" id="IPR029063">
    <property type="entry name" value="SAM-dependent_MTases_sf"/>
</dbReference>
<comment type="caution">
    <text evidence="5">The sequence shown here is derived from an EMBL/GenBank/DDBJ whole genome shotgun (WGS) entry which is preliminary data.</text>
</comment>
<gene>
    <name evidence="5" type="ORF">JCM19235_397</name>
</gene>
<reference evidence="5 6" key="1">
    <citation type="submission" date="2014-09" db="EMBL/GenBank/DDBJ databases">
        <title>Vibrio maritimus JCM 19235. (C45) whole genome shotgun sequence.</title>
        <authorList>
            <person name="Sawabe T."/>
            <person name="Meirelles P."/>
            <person name="Nakanishi M."/>
            <person name="Sayaka M."/>
            <person name="Hattori M."/>
            <person name="Ohkuma M."/>
        </authorList>
    </citation>
    <scope>NUCLEOTIDE SEQUENCE [LARGE SCALE GENOMIC DNA]</scope>
    <source>
        <strain evidence="6">JCM19235</strain>
    </source>
</reference>
<protein>
    <submittedName>
        <fullName evidence="5">Ubiquinone/menaquinone biosynthesis methyltransferase UBIE</fullName>
    </submittedName>
</protein>
<keyword evidence="5" id="KW-0830">Ubiquinone</keyword>